<evidence type="ECO:0000256" key="6">
    <source>
        <dbReference type="ARBA" id="ARBA00022840"/>
    </source>
</evidence>
<protein>
    <recommendedName>
        <fullName evidence="1">non-specific serine/threonine protein kinase</fullName>
        <ecNumber evidence="1">2.7.11.1</ecNumber>
    </recommendedName>
</protein>
<dbReference type="Proteomes" id="UP000315295">
    <property type="component" value="Unassembled WGS sequence"/>
</dbReference>
<dbReference type="InterPro" id="IPR000719">
    <property type="entry name" value="Prot_kinase_dom"/>
</dbReference>
<name>A0A540LVP1_MALBA</name>
<dbReference type="SUPFAM" id="SSF56112">
    <property type="entry name" value="Protein kinase-like (PK-like)"/>
    <property type="match status" value="1"/>
</dbReference>
<comment type="catalytic activity">
    <reaction evidence="7">
        <text>L-threonyl-[protein] + ATP = O-phospho-L-threonyl-[protein] + ADP + H(+)</text>
        <dbReference type="Rhea" id="RHEA:46608"/>
        <dbReference type="Rhea" id="RHEA-COMP:11060"/>
        <dbReference type="Rhea" id="RHEA-COMP:11605"/>
        <dbReference type="ChEBI" id="CHEBI:15378"/>
        <dbReference type="ChEBI" id="CHEBI:30013"/>
        <dbReference type="ChEBI" id="CHEBI:30616"/>
        <dbReference type="ChEBI" id="CHEBI:61977"/>
        <dbReference type="ChEBI" id="CHEBI:456216"/>
        <dbReference type="EC" id="2.7.11.1"/>
    </reaction>
</comment>
<feature type="domain" description="Protein kinase" evidence="9">
    <location>
        <begin position="1"/>
        <end position="84"/>
    </location>
</feature>
<keyword evidence="11" id="KW-1185">Reference proteome</keyword>
<evidence type="ECO:0000256" key="4">
    <source>
        <dbReference type="ARBA" id="ARBA00022741"/>
    </source>
</evidence>
<dbReference type="GO" id="GO:0005524">
    <property type="term" value="F:ATP binding"/>
    <property type="evidence" value="ECO:0007669"/>
    <property type="project" value="UniProtKB-KW"/>
</dbReference>
<evidence type="ECO:0000313" key="11">
    <source>
        <dbReference type="Proteomes" id="UP000315295"/>
    </source>
</evidence>
<evidence type="ECO:0000256" key="7">
    <source>
        <dbReference type="ARBA" id="ARBA00047899"/>
    </source>
</evidence>
<gene>
    <name evidence="10" type="ORF">C1H46_023900</name>
</gene>
<proteinExistence type="predicted"/>
<evidence type="ECO:0000256" key="3">
    <source>
        <dbReference type="ARBA" id="ARBA00022679"/>
    </source>
</evidence>
<evidence type="ECO:0000256" key="2">
    <source>
        <dbReference type="ARBA" id="ARBA00022527"/>
    </source>
</evidence>
<keyword evidence="4" id="KW-0547">Nucleotide-binding</keyword>
<evidence type="ECO:0000313" key="10">
    <source>
        <dbReference type="EMBL" id="TQD90554.1"/>
    </source>
</evidence>
<organism evidence="10 11">
    <name type="scientific">Malus baccata</name>
    <name type="common">Siberian crab apple</name>
    <name type="synonym">Pyrus baccata</name>
    <dbReference type="NCBI Taxonomy" id="106549"/>
    <lineage>
        <taxon>Eukaryota</taxon>
        <taxon>Viridiplantae</taxon>
        <taxon>Streptophyta</taxon>
        <taxon>Embryophyta</taxon>
        <taxon>Tracheophyta</taxon>
        <taxon>Spermatophyta</taxon>
        <taxon>Magnoliopsida</taxon>
        <taxon>eudicotyledons</taxon>
        <taxon>Gunneridae</taxon>
        <taxon>Pentapetalae</taxon>
        <taxon>rosids</taxon>
        <taxon>fabids</taxon>
        <taxon>Rosales</taxon>
        <taxon>Rosaceae</taxon>
        <taxon>Amygdaloideae</taxon>
        <taxon>Maleae</taxon>
        <taxon>Malus</taxon>
    </lineage>
</organism>
<keyword evidence="2" id="KW-0723">Serine/threonine-protein kinase</keyword>
<dbReference type="AlphaFoldDB" id="A0A540LVP1"/>
<dbReference type="InterPro" id="IPR051420">
    <property type="entry name" value="Ser_Thr_Kinases_DiverseReg"/>
</dbReference>
<evidence type="ECO:0000259" key="9">
    <source>
        <dbReference type="PROSITE" id="PS50011"/>
    </source>
</evidence>
<keyword evidence="6" id="KW-0067">ATP-binding</keyword>
<evidence type="ECO:0000256" key="8">
    <source>
        <dbReference type="ARBA" id="ARBA00048679"/>
    </source>
</evidence>
<evidence type="ECO:0000256" key="1">
    <source>
        <dbReference type="ARBA" id="ARBA00012513"/>
    </source>
</evidence>
<dbReference type="EC" id="2.7.11.1" evidence="1"/>
<keyword evidence="5" id="KW-0418">Kinase</keyword>
<evidence type="ECO:0000256" key="5">
    <source>
        <dbReference type="ARBA" id="ARBA00022777"/>
    </source>
</evidence>
<dbReference type="GO" id="GO:0004674">
    <property type="term" value="F:protein serine/threonine kinase activity"/>
    <property type="evidence" value="ECO:0007669"/>
    <property type="project" value="UniProtKB-KW"/>
</dbReference>
<dbReference type="Pfam" id="PF00069">
    <property type="entry name" value="Pkinase"/>
    <property type="match status" value="1"/>
</dbReference>
<accession>A0A540LVP1</accession>
<comment type="catalytic activity">
    <reaction evidence="8">
        <text>L-seryl-[protein] + ATP = O-phospho-L-seryl-[protein] + ADP + H(+)</text>
        <dbReference type="Rhea" id="RHEA:17989"/>
        <dbReference type="Rhea" id="RHEA-COMP:9863"/>
        <dbReference type="Rhea" id="RHEA-COMP:11604"/>
        <dbReference type="ChEBI" id="CHEBI:15378"/>
        <dbReference type="ChEBI" id="CHEBI:29999"/>
        <dbReference type="ChEBI" id="CHEBI:30616"/>
        <dbReference type="ChEBI" id="CHEBI:83421"/>
        <dbReference type="ChEBI" id="CHEBI:456216"/>
        <dbReference type="EC" id="2.7.11.1"/>
    </reaction>
</comment>
<dbReference type="PROSITE" id="PS50011">
    <property type="entry name" value="PROTEIN_KINASE_DOM"/>
    <property type="match status" value="1"/>
</dbReference>
<comment type="caution">
    <text evidence="10">The sequence shown here is derived from an EMBL/GenBank/DDBJ whole genome shotgun (WGS) entry which is preliminary data.</text>
</comment>
<dbReference type="EMBL" id="VIEB01000449">
    <property type="protein sequence ID" value="TQD90554.1"/>
    <property type="molecule type" value="Genomic_DNA"/>
</dbReference>
<dbReference type="STRING" id="106549.A0A540LVP1"/>
<sequence>MHCDVTINNVLLEQNFEPRISDFGMARLLSTDLSNWMHIVGSFGYMAPELAFTMRVTDKCDVYSFGVVALEVMMGRHPRDMLES</sequence>
<dbReference type="InterPro" id="IPR011009">
    <property type="entry name" value="Kinase-like_dom_sf"/>
</dbReference>
<dbReference type="Gene3D" id="1.10.510.10">
    <property type="entry name" value="Transferase(Phosphotransferase) domain 1"/>
    <property type="match status" value="1"/>
</dbReference>
<dbReference type="PANTHER" id="PTHR48005:SF44">
    <property type="entry name" value="MDIS1-INTERACTING RECEPTOR LIKE KINASE 2-LIKE ISOFORM X1"/>
    <property type="match status" value="1"/>
</dbReference>
<reference evidence="10 11" key="1">
    <citation type="journal article" date="2019" name="G3 (Bethesda)">
        <title>Sequencing of a Wild Apple (Malus baccata) Genome Unravels the Differences Between Cultivated and Wild Apple Species Regarding Disease Resistance and Cold Tolerance.</title>
        <authorList>
            <person name="Chen X."/>
        </authorList>
    </citation>
    <scope>NUCLEOTIDE SEQUENCE [LARGE SCALE GENOMIC DNA]</scope>
    <source>
        <strain evidence="11">cv. Shandingzi</strain>
        <tissue evidence="10">Leaves</tissue>
    </source>
</reference>
<keyword evidence="3" id="KW-0808">Transferase</keyword>
<dbReference type="PANTHER" id="PTHR48005">
    <property type="entry name" value="LEUCINE RICH REPEAT KINASE 2"/>
    <property type="match status" value="1"/>
</dbReference>